<dbReference type="Proteomes" id="UP000790833">
    <property type="component" value="Unassembled WGS sequence"/>
</dbReference>
<dbReference type="AlphaFoldDB" id="A0A9P7V8F5"/>
<evidence type="ECO:0000313" key="1">
    <source>
        <dbReference type="EMBL" id="KAG7193301.1"/>
    </source>
</evidence>
<reference evidence="1" key="1">
    <citation type="submission" date="2021-03" db="EMBL/GenBank/DDBJ databases">
        <authorList>
            <person name="Palmer J.M."/>
        </authorList>
    </citation>
    <scope>NUCLEOTIDE SEQUENCE</scope>
    <source>
        <strain evidence="1">ARV_011</strain>
    </source>
</reference>
<organism evidence="1 2">
    <name type="scientific">Scheffersomyces spartinae</name>
    <dbReference type="NCBI Taxonomy" id="45513"/>
    <lineage>
        <taxon>Eukaryota</taxon>
        <taxon>Fungi</taxon>
        <taxon>Dikarya</taxon>
        <taxon>Ascomycota</taxon>
        <taxon>Saccharomycotina</taxon>
        <taxon>Pichiomycetes</taxon>
        <taxon>Debaryomycetaceae</taxon>
        <taxon>Scheffersomyces</taxon>
    </lineage>
</organism>
<sequence>MEEEFYTPRALRTYKDIVDYSFHTPLQRLGDKPVAIEQLDSRSNCLSNTTNLPVLESLPTNQANEHTYQVNWLEANSLLGDRIKHLSQSNQDNNNVTGGIFSSTQQSEPIYYKPPSNRDVQLGVKEFLPPNYSSSDQFNKVPLFVKSYRKRNGTNNNEVMSKAALNDDVELTDNEDESSSSQPTGDYIAPTVKEALMSQVDTQRQVKTIGLTIIFALMTKLSGKVIQAITEYDPKNILICLYILSAYQILLAGYELLFRCRKSTTFSLSYKQRQLLGLPLGNINVDADVQDFKDTAELMPIKSDDKTKSMPKYKKLQMQYLNPSIGLGTTSGSSKTMLATTITSGAPVPLQILKEHSKQFNLPVPQNIKTRFNLKFKLLFDPKNTE</sequence>
<keyword evidence="2" id="KW-1185">Reference proteome</keyword>
<evidence type="ECO:0000313" key="2">
    <source>
        <dbReference type="Proteomes" id="UP000790833"/>
    </source>
</evidence>
<proteinExistence type="predicted"/>
<comment type="caution">
    <text evidence="1">The sequence shown here is derived from an EMBL/GenBank/DDBJ whole genome shotgun (WGS) entry which is preliminary data.</text>
</comment>
<protein>
    <submittedName>
        <fullName evidence="1">Uncharacterized protein</fullName>
    </submittedName>
</protein>
<name>A0A9P7V8F5_9ASCO</name>
<gene>
    <name evidence="1" type="ORF">KQ657_000712</name>
</gene>
<dbReference type="RefSeq" id="XP_043048849.1">
    <property type="nucleotide sequence ID" value="XM_043191542.1"/>
</dbReference>
<accession>A0A9P7V8F5</accession>
<dbReference type="GeneID" id="66114086"/>
<dbReference type="EMBL" id="JAHMUF010000012">
    <property type="protein sequence ID" value="KAG7193301.1"/>
    <property type="molecule type" value="Genomic_DNA"/>
</dbReference>